<reference evidence="1 2" key="1">
    <citation type="journal article" date="2021" name="BMC Genomics">
        <title>Datura genome reveals duplications of psychoactive alkaloid biosynthetic genes and high mutation rate following tissue culture.</title>
        <authorList>
            <person name="Rajewski A."/>
            <person name="Carter-House D."/>
            <person name="Stajich J."/>
            <person name="Litt A."/>
        </authorList>
    </citation>
    <scope>NUCLEOTIDE SEQUENCE [LARGE SCALE GENOMIC DNA]</scope>
    <source>
        <strain evidence="1">AR-01</strain>
    </source>
</reference>
<dbReference type="EMBL" id="JACEIK010004386">
    <property type="protein sequence ID" value="MCD9645285.1"/>
    <property type="molecule type" value="Genomic_DNA"/>
</dbReference>
<organism evidence="1 2">
    <name type="scientific">Datura stramonium</name>
    <name type="common">Jimsonweed</name>
    <name type="synonym">Common thornapple</name>
    <dbReference type="NCBI Taxonomy" id="4076"/>
    <lineage>
        <taxon>Eukaryota</taxon>
        <taxon>Viridiplantae</taxon>
        <taxon>Streptophyta</taxon>
        <taxon>Embryophyta</taxon>
        <taxon>Tracheophyta</taxon>
        <taxon>Spermatophyta</taxon>
        <taxon>Magnoliopsida</taxon>
        <taxon>eudicotyledons</taxon>
        <taxon>Gunneridae</taxon>
        <taxon>Pentapetalae</taxon>
        <taxon>asterids</taxon>
        <taxon>lamiids</taxon>
        <taxon>Solanales</taxon>
        <taxon>Solanaceae</taxon>
        <taxon>Solanoideae</taxon>
        <taxon>Datureae</taxon>
        <taxon>Datura</taxon>
    </lineage>
</organism>
<sequence length="101" mass="11675">MKVQRGARREENEGWRMTAKQFWWSDLLLVVGGCYERCEAAKGKGEEEERVQRLVEGEGREIGVLRLWVSPDDGVDGTLPETKGRWERGVLRRLGGMREEK</sequence>
<evidence type="ECO:0000313" key="1">
    <source>
        <dbReference type="EMBL" id="MCD9645285.1"/>
    </source>
</evidence>
<protein>
    <submittedName>
        <fullName evidence="1">Uncharacterized protein</fullName>
    </submittedName>
</protein>
<name>A0ABS8VH63_DATST</name>
<dbReference type="Proteomes" id="UP000823775">
    <property type="component" value="Unassembled WGS sequence"/>
</dbReference>
<proteinExistence type="predicted"/>
<comment type="caution">
    <text evidence="1">The sequence shown here is derived from an EMBL/GenBank/DDBJ whole genome shotgun (WGS) entry which is preliminary data.</text>
</comment>
<keyword evidence="2" id="KW-1185">Reference proteome</keyword>
<gene>
    <name evidence="1" type="ORF">HAX54_034115</name>
</gene>
<accession>A0ABS8VH63</accession>
<evidence type="ECO:0000313" key="2">
    <source>
        <dbReference type="Proteomes" id="UP000823775"/>
    </source>
</evidence>